<evidence type="ECO:0000259" key="1">
    <source>
        <dbReference type="Pfam" id="PF02558"/>
    </source>
</evidence>
<dbReference type="Proteomes" id="UP000012174">
    <property type="component" value="Unassembled WGS sequence"/>
</dbReference>
<accession>M7SLY5</accession>
<name>M7SLY5_EUTLA</name>
<dbReference type="PANTHER" id="PTHR21708:SF30">
    <property type="entry name" value="2-DEHYDROPANTOATE 2-REDUCTASE-RELATED"/>
    <property type="match status" value="1"/>
</dbReference>
<dbReference type="InterPro" id="IPR013332">
    <property type="entry name" value="KPR_N"/>
</dbReference>
<dbReference type="OMA" id="ICIPHTI"/>
<dbReference type="Pfam" id="PF02558">
    <property type="entry name" value="ApbA"/>
    <property type="match status" value="1"/>
</dbReference>
<evidence type="ECO:0000313" key="2">
    <source>
        <dbReference type="EMBL" id="EMR67399.1"/>
    </source>
</evidence>
<proteinExistence type="predicted"/>
<dbReference type="eggNOG" id="ENOG502QWBM">
    <property type="taxonomic scope" value="Eukaryota"/>
</dbReference>
<dbReference type="Gene3D" id="3.40.50.720">
    <property type="entry name" value="NAD(P)-binding Rossmann-like Domain"/>
    <property type="match status" value="1"/>
</dbReference>
<reference evidence="3" key="1">
    <citation type="journal article" date="2013" name="Genome Announc.">
        <title>Draft genome sequence of the grapevine dieback fungus Eutypa lata UCR-EL1.</title>
        <authorList>
            <person name="Blanco-Ulate B."/>
            <person name="Rolshausen P.E."/>
            <person name="Cantu D."/>
        </authorList>
    </citation>
    <scope>NUCLEOTIDE SEQUENCE [LARGE SCALE GENOMIC DNA]</scope>
    <source>
        <strain evidence="3">UCR-EL1</strain>
    </source>
</reference>
<dbReference type="InterPro" id="IPR051402">
    <property type="entry name" value="KPR-Related"/>
</dbReference>
<protein>
    <submittedName>
        <fullName evidence="2">Putative 2-dehydropantoate 2-reductase family protein</fullName>
    </submittedName>
</protein>
<dbReference type="SUPFAM" id="SSF51735">
    <property type="entry name" value="NAD(P)-binding Rossmann-fold domains"/>
    <property type="match status" value="1"/>
</dbReference>
<dbReference type="AlphaFoldDB" id="M7SLY5"/>
<dbReference type="EMBL" id="KB706451">
    <property type="protein sequence ID" value="EMR67399.1"/>
    <property type="molecule type" value="Genomic_DNA"/>
</dbReference>
<sequence length="165" mass="17519">MAEQTRVIIIGGGGVGTVAAFNLESGGLATVSMVLRSNYQAVLDHGFHIDSCDHGVTPQWRPSGGIFNSVSAAAEKKYDFVVCCTKNIPDPSQSLADLLRRVVTTGHSTIVLIQNGVNIENQLIATFPTNIVLSGVSLCGAYEPEPGRIIHNDSDKLLVGASDRR</sequence>
<dbReference type="OrthoDB" id="3609at2759"/>
<gene>
    <name evidence="2" type="ORF">UCREL1_5624</name>
</gene>
<organism evidence="2 3">
    <name type="scientific">Eutypa lata (strain UCR-EL1)</name>
    <name type="common">Grapevine dieback disease fungus</name>
    <name type="synonym">Eutypa armeniacae</name>
    <dbReference type="NCBI Taxonomy" id="1287681"/>
    <lineage>
        <taxon>Eukaryota</taxon>
        <taxon>Fungi</taxon>
        <taxon>Dikarya</taxon>
        <taxon>Ascomycota</taxon>
        <taxon>Pezizomycotina</taxon>
        <taxon>Sordariomycetes</taxon>
        <taxon>Xylariomycetidae</taxon>
        <taxon>Xylariales</taxon>
        <taxon>Diatrypaceae</taxon>
        <taxon>Eutypa</taxon>
    </lineage>
</organism>
<keyword evidence="3" id="KW-1185">Reference proteome</keyword>
<dbReference type="KEGG" id="ela:UCREL1_5624"/>
<dbReference type="PANTHER" id="PTHR21708">
    <property type="entry name" value="PROBABLE 2-DEHYDROPANTOATE 2-REDUCTASE"/>
    <property type="match status" value="1"/>
</dbReference>
<dbReference type="HOGENOM" id="CLU_031468_2_1_1"/>
<dbReference type="InterPro" id="IPR036291">
    <property type="entry name" value="NAD(P)-bd_dom_sf"/>
</dbReference>
<evidence type="ECO:0000313" key="3">
    <source>
        <dbReference type="Proteomes" id="UP000012174"/>
    </source>
</evidence>
<dbReference type="GO" id="GO:0005737">
    <property type="term" value="C:cytoplasm"/>
    <property type="evidence" value="ECO:0007669"/>
    <property type="project" value="TreeGrafter"/>
</dbReference>
<feature type="domain" description="Ketopantoate reductase N-terminal" evidence="1">
    <location>
        <begin position="7"/>
        <end position="162"/>
    </location>
</feature>